<feature type="domain" description="Ribosomal RNA small subunit methyltransferase E PUA-like" evidence="13">
    <location>
        <begin position="147"/>
        <end position="192"/>
    </location>
</feature>
<evidence type="ECO:0000256" key="5">
    <source>
        <dbReference type="ARBA" id="ARBA00022552"/>
    </source>
</evidence>
<dbReference type="InterPro" id="IPR029028">
    <property type="entry name" value="Alpha/beta_knot_MTases"/>
</dbReference>
<dbReference type="PANTHER" id="PTHR30027">
    <property type="entry name" value="RIBOSOMAL RNA SMALL SUBUNIT METHYLTRANSFERASE E"/>
    <property type="match status" value="1"/>
</dbReference>
<evidence type="ECO:0000256" key="11">
    <source>
        <dbReference type="SAM" id="MobiDB-lite"/>
    </source>
</evidence>
<evidence type="ECO:0000259" key="12">
    <source>
        <dbReference type="Pfam" id="PF04452"/>
    </source>
</evidence>
<dbReference type="Pfam" id="PF04452">
    <property type="entry name" value="Methyltrans_RNA"/>
    <property type="match status" value="1"/>
</dbReference>
<dbReference type="Gene3D" id="3.40.1280.10">
    <property type="match status" value="1"/>
</dbReference>
<dbReference type="PANTHER" id="PTHR30027:SF3">
    <property type="entry name" value="16S RRNA (URACIL(1498)-N(3))-METHYLTRANSFERASE"/>
    <property type="match status" value="1"/>
</dbReference>
<evidence type="ECO:0000256" key="7">
    <source>
        <dbReference type="ARBA" id="ARBA00022679"/>
    </source>
</evidence>
<feature type="domain" description="Ribosomal RNA small subunit methyltransferase E methyltransferase" evidence="12">
    <location>
        <begin position="209"/>
        <end position="245"/>
    </location>
</feature>
<comment type="catalytic activity">
    <reaction evidence="10">
        <text>uridine(1498) in 16S rRNA + S-adenosyl-L-methionine = N(3)-methyluridine(1498) in 16S rRNA + S-adenosyl-L-homocysteine + H(+)</text>
        <dbReference type="Rhea" id="RHEA:42920"/>
        <dbReference type="Rhea" id="RHEA-COMP:10283"/>
        <dbReference type="Rhea" id="RHEA-COMP:10284"/>
        <dbReference type="ChEBI" id="CHEBI:15378"/>
        <dbReference type="ChEBI" id="CHEBI:57856"/>
        <dbReference type="ChEBI" id="CHEBI:59789"/>
        <dbReference type="ChEBI" id="CHEBI:65315"/>
        <dbReference type="ChEBI" id="CHEBI:74502"/>
        <dbReference type="EC" id="2.1.1.193"/>
    </reaction>
</comment>
<keyword evidence="4" id="KW-0963">Cytoplasm</keyword>
<evidence type="ECO:0000256" key="10">
    <source>
        <dbReference type="ARBA" id="ARBA00047944"/>
    </source>
</evidence>
<dbReference type="GO" id="GO:0070475">
    <property type="term" value="P:rRNA base methylation"/>
    <property type="evidence" value="ECO:0007669"/>
    <property type="project" value="TreeGrafter"/>
</dbReference>
<sequence length="249" mass="26165">MASALPRATRCMPQLAVLSQPAYSGPVLLVMPPRRRVASSSILASTSTTSTSTSVPAQPLKRSKTTNGTPVAATGVWGEQEFGALQHRAATRLHRFYVPHPLGPAPPPPTLQTLLSPPPPVPLPAPAPTTTSSSPVPTTSAPATVVLEGEEARHAARALRLAAGDRLELCDGRGNLVEGTVTGTDKQRVWVSPDGPVVHTPWRGPRWVLAVACTTLKGGRAEWLVEKAAELGAAALLPLVTERSQIPRL</sequence>
<evidence type="ECO:0000313" key="15">
    <source>
        <dbReference type="Proteomes" id="UP001054857"/>
    </source>
</evidence>
<dbReference type="AlphaFoldDB" id="A0AAD3DGT4"/>
<evidence type="ECO:0000259" key="13">
    <source>
        <dbReference type="Pfam" id="PF20260"/>
    </source>
</evidence>
<dbReference type="SUPFAM" id="SSF75217">
    <property type="entry name" value="alpha/beta knot"/>
    <property type="match status" value="1"/>
</dbReference>
<accession>A0AAD3DGT4</accession>
<evidence type="ECO:0000256" key="8">
    <source>
        <dbReference type="ARBA" id="ARBA00022691"/>
    </source>
</evidence>
<feature type="compositionally biased region" description="Low complexity" evidence="11">
    <location>
        <begin position="41"/>
        <end position="54"/>
    </location>
</feature>
<dbReference type="NCBIfam" id="TIGR00046">
    <property type="entry name" value="RsmE family RNA methyltransferase"/>
    <property type="match status" value="1"/>
</dbReference>
<protein>
    <recommendedName>
        <fullName evidence="3">16S rRNA (uracil(1498)-N(3))-methyltransferase</fullName>
        <ecNumber evidence="3">2.1.1.193</ecNumber>
    </recommendedName>
</protein>
<keyword evidence="15" id="KW-1185">Reference proteome</keyword>
<dbReference type="EMBL" id="BMAR01000001">
    <property type="protein sequence ID" value="GFR40989.1"/>
    <property type="molecule type" value="Genomic_DNA"/>
</dbReference>
<dbReference type="GO" id="GO:0005737">
    <property type="term" value="C:cytoplasm"/>
    <property type="evidence" value="ECO:0007669"/>
    <property type="project" value="UniProtKB-SubCell"/>
</dbReference>
<dbReference type="InterPro" id="IPR046886">
    <property type="entry name" value="RsmE_MTase_dom"/>
</dbReference>
<evidence type="ECO:0000313" key="14">
    <source>
        <dbReference type="EMBL" id="GFR40989.1"/>
    </source>
</evidence>
<keyword evidence="5" id="KW-0698">rRNA processing</keyword>
<keyword evidence="7" id="KW-0808">Transferase</keyword>
<feature type="compositionally biased region" description="Pro residues" evidence="11">
    <location>
        <begin position="115"/>
        <end position="127"/>
    </location>
</feature>
<gene>
    <name evidence="14" type="ORF">Agub_g1654</name>
</gene>
<comment type="caution">
    <text evidence="14">The sequence shown here is derived from an EMBL/GenBank/DDBJ whole genome shotgun (WGS) entry which is preliminary data.</text>
</comment>
<dbReference type="SUPFAM" id="SSF88697">
    <property type="entry name" value="PUA domain-like"/>
    <property type="match status" value="1"/>
</dbReference>
<reference evidence="14 15" key="1">
    <citation type="journal article" date="2021" name="Sci. Rep.">
        <title>Genome sequencing of the multicellular alga Astrephomene provides insights into convergent evolution of germ-soma differentiation.</title>
        <authorList>
            <person name="Yamashita S."/>
            <person name="Yamamoto K."/>
            <person name="Matsuzaki R."/>
            <person name="Suzuki S."/>
            <person name="Yamaguchi H."/>
            <person name="Hirooka S."/>
            <person name="Minakuchi Y."/>
            <person name="Miyagishima S."/>
            <person name="Kawachi M."/>
            <person name="Toyoda A."/>
            <person name="Nozaki H."/>
        </authorList>
    </citation>
    <scope>NUCLEOTIDE SEQUENCE [LARGE SCALE GENOMIC DNA]</scope>
    <source>
        <strain evidence="14 15">NIES-4017</strain>
    </source>
</reference>
<evidence type="ECO:0000256" key="3">
    <source>
        <dbReference type="ARBA" id="ARBA00012328"/>
    </source>
</evidence>
<dbReference type="InterPro" id="IPR015947">
    <property type="entry name" value="PUA-like_sf"/>
</dbReference>
<keyword evidence="6" id="KW-0489">Methyltransferase</keyword>
<dbReference type="Pfam" id="PF20260">
    <property type="entry name" value="PUA_4"/>
    <property type="match status" value="1"/>
</dbReference>
<keyword evidence="8" id="KW-0949">S-adenosyl-L-methionine</keyword>
<feature type="region of interest" description="Disordered" evidence="11">
    <location>
        <begin position="41"/>
        <end position="68"/>
    </location>
</feature>
<dbReference type="InterPro" id="IPR029026">
    <property type="entry name" value="tRNA_m1G_MTases_N"/>
</dbReference>
<evidence type="ECO:0000256" key="9">
    <source>
        <dbReference type="ARBA" id="ARBA00025699"/>
    </source>
</evidence>
<comment type="subcellular location">
    <subcellularLocation>
        <location evidence="1">Cytoplasm</location>
    </subcellularLocation>
</comment>
<evidence type="ECO:0000256" key="1">
    <source>
        <dbReference type="ARBA" id="ARBA00004496"/>
    </source>
</evidence>
<feature type="region of interest" description="Disordered" evidence="11">
    <location>
        <begin position="115"/>
        <end position="140"/>
    </location>
</feature>
<organism evidence="14 15">
    <name type="scientific">Astrephomene gubernaculifera</name>
    <dbReference type="NCBI Taxonomy" id="47775"/>
    <lineage>
        <taxon>Eukaryota</taxon>
        <taxon>Viridiplantae</taxon>
        <taxon>Chlorophyta</taxon>
        <taxon>core chlorophytes</taxon>
        <taxon>Chlorophyceae</taxon>
        <taxon>CS clade</taxon>
        <taxon>Chlamydomonadales</taxon>
        <taxon>Astrephomenaceae</taxon>
        <taxon>Astrephomene</taxon>
    </lineage>
</organism>
<proteinExistence type="inferred from homology"/>
<dbReference type="InterPro" id="IPR046887">
    <property type="entry name" value="RsmE_PUA-like"/>
</dbReference>
<comment type="similarity">
    <text evidence="2">Belongs to the RNA methyltransferase RsmE family.</text>
</comment>
<evidence type="ECO:0000256" key="2">
    <source>
        <dbReference type="ARBA" id="ARBA00005528"/>
    </source>
</evidence>
<dbReference type="EC" id="2.1.1.193" evidence="3"/>
<comment type="function">
    <text evidence="9">Specifically methylates the N3 position of the uracil ring of uridine 1498 (m3U1498) in 16S rRNA. Acts on the fully assembled 30S ribosomal subunit.</text>
</comment>
<dbReference type="Proteomes" id="UP001054857">
    <property type="component" value="Unassembled WGS sequence"/>
</dbReference>
<evidence type="ECO:0000256" key="4">
    <source>
        <dbReference type="ARBA" id="ARBA00022490"/>
    </source>
</evidence>
<dbReference type="GO" id="GO:0070042">
    <property type="term" value="F:rRNA (uridine-N3-)-methyltransferase activity"/>
    <property type="evidence" value="ECO:0007669"/>
    <property type="project" value="TreeGrafter"/>
</dbReference>
<dbReference type="InterPro" id="IPR006700">
    <property type="entry name" value="RsmE"/>
</dbReference>
<name>A0AAD3DGT4_9CHLO</name>
<feature type="compositionally biased region" description="Low complexity" evidence="11">
    <location>
        <begin position="128"/>
        <end position="140"/>
    </location>
</feature>
<evidence type="ECO:0000256" key="6">
    <source>
        <dbReference type="ARBA" id="ARBA00022603"/>
    </source>
</evidence>